<dbReference type="SUPFAM" id="SSF143430">
    <property type="entry name" value="TTP0101/SSO1404-like"/>
    <property type="match status" value="1"/>
</dbReference>
<protein>
    <submittedName>
        <fullName evidence="8">Transcriptional regulator, PaaX family</fullName>
    </submittedName>
</protein>
<organism evidence="8 9">
    <name type="scientific">Candidatus Giovannonibacteria bacterium GW2011_GWA2_44_26</name>
    <dbReference type="NCBI Taxonomy" id="1618648"/>
    <lineage>
        <taxon>Bacteria</taxon>
        <taxon>Candidatus Giovannoniibacteriota</taxon>
    </lineage>
</organism>
<evidence type="ECO:0000256" key="1">
    <source>
        <dbReference type="ARBA" id="ARBA00022722"/>
    </source>
</evidence>
<evidence type="ECO:0000256" key="4">
    <source>
        <dbReference type="ARBA" id="ARBA00022801"/>
    </source>
</evidence>
<keyword evidence="4" id="KW-0378">Hydrolase</keyword>
<keyword evidence="6" id="KW-0051">Antiviral defense</keyword>
<keyword evidence="5" id="KW-0460">Magnesium</keyword>
<sequence length="185" mass="21714">MRKLDSLGPISRKILLLLLGGVALSFSRSPRQYFKILKDIKKDWRAIDRRKLHYSINKLSKTKFVKILEKGDGFASLTLTNKGKIKAFSYKIEEVAIPRMAKWDGKWRFILFDIPEQRRKARNALARVLKRMGFYQFQKSVFMHPFECRVEIDFVSNFFGVSACVSFIVAEKIDNESKFRAYFEV</sequence>
<dbReference type="Pfam" id="PF20803">
    <property type="entry name" value="PaaX_M"/>
    <property type="match status" value="1"/>
</dbReference>
<dbReference type="Proteomes" id="UP000033945">
    <property type="component" value="Unassembled WGS sequence"/>
</dbReference>
<dbReference type="InterPro" id="IPR021127">
    <property type="entry name" value="CRISPR_associated_Cas2"/>
</dbReference>
<evidence type="ECO:0000256" key="6">
    <source>
        <dbReference type="ARBA" id="ARBA00023118"/>
    </source>
</evidence>
<accession>A0A0G1IPM5</accession>
<gene>
    <name evidence="8" type="ORF">UW55_C0042G0006</name>
</gene>
<evidence type="ECO:0000313" key="9">
    <source>
        <dbReference type="Proteomes" id="UP000033945"/>
    </source>
</evidence>
<keyword evidence="3" id="KW-0255">Endonuclease</keyword>
<proteinExistence type="predicted"/>
<evidence type="ECO:0000256" key="2">
    <source>
        <dbReference type="ARBA" id="ARBA00022723"/>
    </source>
</evidence>
<dbReference type="GO" id="GO:0004521">
    <property type="term" value="F:RNA endonuclease activity"/>
    <property type="evidence" value="ECO:0007669"/>
    <property type="project" value="InterPro"/>
</dbReference>
<keyword evidence="1" id="KW-0540">Nuclease</keyword>
<dbReference type="GO" id="GO:0043571">
    <property type="term" value="P:maintenance of CRISPR repeat elements"/>
    <property type="evidence" value="ECO:0007669"/>
    <property type="project" value="InterPro"/>
</dbReference>
<reference evidence="8 9" key="1">
    <citation type="journal article" date="2015" name="Nature">
        <title>rRNA introns, odd ribosomes, and small enigmatic genomes across a large radiation of phyla.</title>
        <authorList>
            <person name="Brown C.T."/>
            <person name="Hug L.A."/>
            <person name="Thomas B.C."/>
            <person name="Sharon I."/>
            <person name="Castelle C.J."/>
            <person name="Singh A."/>
            <person name="Wilkins M.J."/>
            <person name="Williams K.H."/>
            <person name="Banfield J.F."/>
        </authorList>
    </citation>
    <scope>NUCLEOTIDE SEQUENCE [LARGE SCALE GENOMIC DNA]</scope>
</reference>
<feature type="domain" description="Transcriptional repressor PaaX-like central Cas2-like" evidence="7">
    <location>
        <begin position="101"/>
        <end position="176"/>
    </location>
</feature>
<evidence type="ECO:0000313" key="8">
    <source>
        <dbReference type="EMBL" id="KKT60918.1"/>
    </source>
</evidence>
<dbReference type="InterPro" id="IPR048846">
    <property type="entry name" value="PaaX-like_central"/>
</dbReference>
<dbReference type="Gene3D" id="3.30.70.2650">
    <property type="match status" value="1"/>
</dbReference>
<dbReference type="AlphaFoldDB" id="A0A0G1IPM5"/>
<evidence type="ECO:0000259" key="7">
    <source>
        <dbReference type="Pfam" id="PF20803"/>
    </source>
</evidence>
<evidence type="ECO:0000256" key="3">
    <source>
        <dbReference type="ARBA" id="ARBA00022759"/>
    </source>
</evidence>
<dbReference type="NCBIfam" id="TIGR01573">
    <property type="entry name" value="cas2"/>
    <property type="match status" value="1"/>
</dbReference>
<name>A0A0G1IPM5_9BACT</name>
<evidence type="ECO:0000256" key="5">
    <source>
        <dbReference type="ARBA" id="ARBA00022842"/>
    </source>
</evidence>
<keyword evidence="2" id="KW-0479">Metal-binding</keyword>
<dbReference type="EMBL" id="LCIT01000042">
    <property type="protein sequence ID" value="KKT60918.1"/>
    <property type="molecule type" value="Genomic_DNA"/>
</dbReference>
<comment type="caution">
    <text evidence="8">The sequence shown here is derived from an EMBL/GenBank/DDBJ whole genome shotgun (WGS) entry which is preliminary data.</text>
</comment>